<dbReference type="Gene3D" id="3.90.320.10">
    <property type="match status" value="1"/>
</dbReference>
<dbReference type="InterPro" id="IPR027417">
    <property type="entry name" value="P-loop_NTPase"/>
</dbReference>
<protein>
    <submittedName>
        <fullName evidence="2">Exodeoxyribonuclease V</fullName>
    </submittedName>
</protein>
<dbReference type="Gene3D" id="3.40.50.300">
    <property type="entry name" value="P-loop containing nucleotide triphosphate hydrolases"/>
    <property type="match status" value="1"/>
</dbReference>
<dbReference type="Proteomes" id="UP000187417">
    <property type="component" value="Unassembled WGS sequence"/>
</dbReference>
<gene>
    <name evidence="2" type="ORF">BHV66_08450</name>
</gene>
<evidence type="ECO:0000259" key="1">
    <source>
        <dbReference type="Pfam" id="PF12705"/>
    </source>
</evidence>
<dbReference type="InterPro" id="IPR038726">
    <property type="entry name" value="PDDEXK_AddAB-type"/>
</dbReference>
<comment type="caution">
    <text evidence="2">The sequence shown here is derived from an EMBL/GenBank/DDBJ whole genome shotgun (WGS) entry which is preliminary data.</text>
</comment>
<reference evidence="2 3" key="1">
    <citation type="journal article" date="2016" name="Nat. Biotechnol.">
        <title>Measurement of bacterial replication rates in microbial communities.</title>
        <authorList>
            <person name="Brown C.T."/>
            <person name="Olm M.R."/>
            <person name="Thomas B.C."/>
            <person name="Banfield J.F."/>
        </authorList>
    </citation>
    <scope>NUCLEOTIDE SEQUENCE [LARGE SCALE GENOMIC DNA]</scope>
    <source>
        <strain evidence="2">CAG:67_53_122</strain>
    </source>
</reference>
<dbReference type="SUPFAM" id="SSF52540">
    <property type="entry name" value="P-loop containing nucleoside triphosphate hydrolases"/>
    <property type="match status" value="1"/>
</dbReference>
<proteinExistence type="predicted"/>
<dbReference type="AlphaFoldDB" id="A0A1Q6F455"/>
<evidence type="ECO:0000313" key="3">
    <source>
        <dbReference type="Proteomes" id="UP000187417"/>
    </source>
</evidence>
<dbReference type="EMBL" id="MNQH01000033">
    <property type="protein sequence ID" value="OKY93667.1"/>
    <property type="molecule type" value="Genomic_DNA"/>
</dbReference>
<name>A0A1Q6F455_9BACT</name>
<dbReference type="InterPro" id="IPR011604">
    <property type="entry name" value="PDDEXK-like_dom_sf"/>
</dbReference>
<organism evidence="2 3">
    <name type="scientific">Alistipes putredinis</name>
    <dbReference type="NCBI Taxonomy" id="28117"/>
    <lineage>
        <taxon>Bacteria</taxon>
        <taxon>Pseudomonadati</taxon>
        <taxon>Bacteroidota</taxon>
        <taxon>Bacteroidia</taxon>
        <taxon>Bacteroidales</taxon>
        <taxon>Rikenellaceae</taxon>
        <taxon>Alistipes</taxon>
    </lineage>
</organism>
<dbReference type="Pfam" id="PF12705">
    <property type="entry name" value="PDDEXK_1"/>
    <property type="match status" value="1"/>
</dbReference>
<dbReference type="RefSeq" id="WP_278339446.1">
    <property type="nucleotide sequence ID" value="NZ_MNQH01000033.1"/>
</dbReference>
<evidence type="ECO:0000313" key="2">
    <source>
        <dbReference type="EMBL" id="OKY93667.1"/>
    </source>
</evidence>
<accession>A0A1Q6F455</accession>
<sequence>MPGFLQEVAADLYDRYGDDISSLSVLFPSRRARLFFIDALSGIAERPLWQPRWTTIDELMSEISGLRIGDRVRLVTELYKVYSEFHPESFDKFYFWGEMLLTDFDTIDKYLIDADMLFRNLADIKELEADVSYLSPVQLKIIAFWANFTDETSLSEEKRRFLAVWQTLGPVYRTFRERLRSLGMAYTGMVHRAAAERIKAGGFAFPESRRFVVAGFNALSECEKRLFKFLSTAAETDFYWDYDTYYTDNADQEAGMFLRENRILFPARRELPHDHFRSPKRIEAISTVSNAVQCKYVASILRELAAEQGPLGKETAVVLTDENLLLPLLHALPAEIGKVNVTMGYPLKQSLSYSFVERLIELQNHARQKEGKPLFYHADVLGLLSHPYILESDPSRIVRMQEEIVRNRRITVAAEWLACTPLLATLFRSVEGWRGFSDYLLAVIAQIAWMPYEDTEARRRVEFLNVISEEVIKLRNSLDNCEIELSISIYASLLRRHLQTLRIPYEGEPLEGIQVMGILETRNLDFRNVILLSMNDDNFPGSVVTGTSFIPYNLRAAYALPTPEHHEGVYAYYFYRLLQRAENVRMLYCAHADDKTTGEQSRYIYQLEYETPFEILRREVGIDVNRMETPPIEVPKQGETAEKLARFLAPDDPVRLSPTAFFRYVACPLRFYFHSVARLEPDDEISEEVDAPMFGTILHAALQRLYAPFVGKTGCGEALRALTRSSEVEKAVVAAINENYLQDVEATVEDYSGNLLLVKDIVIRYIRGGVLPYDAAHDDFTVEGLEERIGQEFAFESAGKSLRVVFGGLADRIDRLPDGTLRVVDYKTGEPHLDFQGVEALFRGEAKQRQSNILQTLLYSMMLFHSRGVDAEPTLYYVRAMHRDDYSSRLVDRELGRTGVRYSEYREPFERLLRETLAEMFDPAIPFRQCEDAEHTCRYCDFREICKR</sequence>
<dbReference type="SUPFAM" id="SSF52980">
    <property type="entry name" value="Restriction endonuclease-like"/>
    <property type="match status" value="1"/>
</dbReference>
<feature type="domain" description="PD-(D/E)XK endonuclease-like" evidence="1">
    <location>
        <begin position="655"/>
        <end position="947"/>
    </location>
</feature>
<dbReference type="InterPro" id="IPR011335">
    <property type="entry name" value="Restrct_endonuc-II-like"/>
</dbReference>
<dbReference type="STRING" id="28117.BHV66_08450"/>